<accession>W9YYP1</accession>
<keyword evidence="11" id="KW-1185">Reference proteome</keyword>
<dbReference type="GeneID" id="19157674"/>
<dbReference type="PROSITE" id="PS50048">
    <property type="entry name" value="ZN2_CY6_FUNGAL_2"/>
    <property type="match status" value="2"/>
</dbReference>
<dbReference type="Proteomes" id="UP000019484">
    <property type="component" value="Unassembled WGS sequence"/>
</dbReference>
<dbReference type="CDD" id="cd12148">
    <property type="entry name" value="fungal_TF_MHR"/>
    <property type="match status" value="2"/>
</dbReference>
<evidence type="ECO:0000256" key="6">
    <source>
        <dbReference type="ARBA" id="ARBA00023163"/>
    </source>
</evidence>
<dbReference type="GO" id="GO:0045944">
    <property type="term" value="P:positive regulation of transcription by RNA polymerase II"/>
    <property type="evidence" value="ECO:0007669"/>
    <property type="project" value="TreeGrafter"/>
</dbReference>
<keyword evidence="5" id="KW-0238">DNA-binding</keyword>
<name>W9YYP1_9EURO</name>
<comment type="caution">
    <text evidence="10">The sequence shown here is derived from an EMBL/GenBank/DDBJ whole genome shotgun (WGS) entry which is preliminary data.</text>
</comment>
<proteinExistence type="predicted"/>
<keyword evidence="6" id="KW-0804">Transcription</keyword>
<dbReference type="GO" id="GO:0000981">
    <property type="term" value="F:DNA-binding transcription factor activity, RNA polymerase II-specific"/>
    <property type="evidence" value="ECO:0007669"/>
    <property type="project" value="InterPro"/>
</dbReference>
<keyword evidence="2" id="KW-0479">Metal-binding</keyword>
<dbReference type="InterPro" id="IPR007219">
    <property type="entry name" value="XnlR_reg_dom"/>
</dbReference>
<dbReference type="Pfam" id="PF04082">
    <property type="entry name" value="Fungal_trans"/>
    <property type="match status" value="1"/>
</dbReference>
<evidence type="ECO:0000256" key="4">
    <source>
        <dbReference type="ARBA" id="ARBA00023015"/>
    </source>
</evidence>
<comment type="subcellular location">
    <subcellularLocation>
        <location evidence="1">Nucleus</location>
    </subcellularLocation>
</comment>
<dbReference type="InterPro" id="IPR001138">
    <property type="entry name" value="Zn2Cys6_DnaBD"/>
</dbReference>
<organism evidence="10 11">
    <name type="scientific">Capronia coronata CBS 617.96</name>
    <dbReference type="NCBI Taxonomy" id="1182541"/>
    <lineage>
        <taxon>Eukaryota</taxon>
        <taxon>Fungi</taxon>
        <taxon>Dikarya</taxon>
        <taxon>Ascomycota</taxon>
        <taxon>Pezizomycotina</taxon>
        <taxon>Eurotiomycetes</taxon>
        <taxon>Chaetothyriomycetidae</taxon>
        <taxon>Chaetothyriales</taxon>
        <taxon>Herpotrichiellaceae</taxon>
        <taxon>Capronia</taxon>
    </lineage>
</organism>
<feature type="domain" description="Zn(2)-C6 fungal-type" evidence="9">
    <location>
        <begin position="8"/>
        <end position="37"/>
    </location>
</feature>
<dbReference type="OrthoDB" id="2399539at2759"/>
<dbReference type="PANTHER" id="PTHR47782:SF1">
    <property type="entry name" value="PYRIMIDINE PATHWAY REGULATORY PROTEIN 1"/>
    <property type="match status" value="1"/>
</dbReference>
<evidence type="ECO:0000256" key="7">
    <source>
        <dbReference type="ARBA" id="ARBA00023242"/>
    </source>
</evidence>
<protein>
    <recommendedName>
        <fullName evidence="9">Zn(2)-C6 fungal-type domain-containing protein</fullName>
    </recommendedName>
</protein>
<dbReference type="Pfam" id="PF00172">
    <property type="entry name" value="Zn_clus"/>
    <property type="match status" value="2"/>
</dbReference>
<keyword evidence="3" id="KW-0862">Zinc</keyword>
<reference evidence="10 11" key="1">
    <citation type="submission" date="2013-03" db="EMBL/GenBank/DDBJ databases">
        <title>The Genome Sequence of Capronia coronata CBS 617.96.</title>
        <authorList>
            <consortium name="The Broad Institute Genomics Platform"/>
            <person name="Cuomo C."/>
            <person name="de Hoog S."/>
            <person name="Gorbushina A."/>
            <person name="Walker B."/>
            <person name="Young S.K."/>
            <person name="Zeng Q."/>
            <person name="Gargeya S."/>
            <person name="Fitzgerald M."/>
            <person name="Haas B."/>
            <person name="Abouelleil A."/>
            <person name="Allen A.W."/>
            <person name="Alvarado L."/>
            <person name="Arachchi H.M."/>
            <person name="Berlin A.M."/>
            <person name="Chapman S.B."/>
            <person name="Gainer-Dewar J."/>
            <person name="Goldberg J."/>
            <person name="Griggs A."/>
            <person name="Gujja S."/>
            <person name="Hansen M."/>
            <person name="Howarth C."/>
            <person name="Imamovic A."/>
            <person name="Ireland A."/>
            <person name="Larimer J."/>
            <person name="McCowan C."/>
            <person name="Murphy C."/>
            <person name="Pearson M."/>
            <person name="Poon T.W."/>
            <person name="Priest M."/>
            <person name="Roberts A."/>
            <person name="Saif S."/>
            <person name="Shea T."/>
            <person name="Sisk P."/>
            <person name="Sykes S."/>
            <person name="Wortman J."/>
            <person name="Nusbaum C."/>
            <person name="Birren B."/>
        </authorList>
    </citation>
    <scope>NUCLEOTIDE SEQUENCE [LARGE SCALE GENOMIC DNA]</scope>
    <source>
        <strain evidence="10 11">CBS 617.96</strain>
    </source>
</reference>
<dbReference type="eggNOG" id="ENOG502SHBJ">
    <property type="taxonomic scope" value="Eukaryota"/>
</dbReference>
<evidence type="ECO:0000256" key="5">
    <source>
        <dbReference type="ARBA" id="ARBA00023125"/>
    </source>
</evidence>
<dbReference type="SMART" id="SM00066">
    <property type="entry name" value="GAL4"/>
    <property type="match status" value="2"/>
</dbReference>
<dbReference type="GO" id="GO:0005634">
    <property type="term" value="C:nucleus"/>
    <property type="evidence" value="ECO:0007669"/>
    <property type="project" value="UniProtKB-SubCell"/>
</dbReference>
<dbReference type="PANTHER" id="PTHR47782">
    <property type="entry name" value="ZN(II)2CYS6 TRANSCRIPTION FACTOR (EUROFUNG)-RELATED"/>
    <property type="match status" value="1"/>
</dbReference>
<dbReference type="InterPro" id="IPR052202">
    <property type="entry name" value="Yeast_MetPath_Reg"/>
</dbReference>
<evidence type="ECO:0000256" key="2">
    <source>
        <dbReference type="ARBA" id="ARBA00022723"/>
    </source>
</evidence>
<dbReference type="AlphaFoldDB" id="W9YYP1"/>
<dbReference type="InterPro" id="IPR036864">
    <property type="entry name" value="Zn2-C6_fun-type_DNA-bd_sf"/>
</dbReference>
<dbReference type="GO" id="GO:0006351">
    <property type="term" value="P:DNA-templated transcription"/>
    <property type="evidence" value="ECO:0007669"/>
    <property type="project" value="InterPro"/>
</dbReference>
<evidence type="ECO:0000256" key="3">
    <source>
        <dbReference type="ARBA" id="ARBA00022833"/>
    </source>
</evidence>
<feature type="compositionally biased region" description="Acidic residues" evidence="8">
    <location>
        <begin position="366"/>
        <end position="375"/>
    </location>
</feature>
<gene>
    <name evidence="10" type="ORF">A1O1_02775</name>
</gene>
<feature type="domain" description="Zn(2)-C6 fungal-type" evidence="9">
    <location>
        <begin position="722"/>
        <end position="752"/>
    </location>
</feature>
<dbReference type="GO" id="GO:0008270">
    <property type="term" value="F:zinc ion binding"/>
    <property type="evidence" value="ECO:0007669"/>
    <property type="project" value="InterPro"/>
</dbReference>
<dbReference type="EMBL" id="AMWN01000002">
    <property type="protein sequence ID" value="EXJ94381.1"/>
    <property type="molecule type" value="Genomic_DNA"/>
</dbReference>
<sequence>MPRRQTFACSRCYKRKKRCDAKLPACSNCKAVGVKCVGIDRESEHDVPRSIVHFLEQSIAEKEIEIAASKDSITFNATSALGSLSGSGCDSTLLGGVESATIDAAYGSVDALLEVTIDARKVLSEVQAFKGQLTLPYLNVLLSESHLPTPLCRPVAGDELQIRAVAKRKEPPLLPDAVARKLFDVYLERILPQYPFFLRDDLQEIFDSVRNPEQASLAPPPCNSFIVYQIMAITTMTSKATDSRRTMSLAESLHAGALNYISSVLARSSLRTIQCLLLLVQLAFLLPHTGDLAHLVNEAMRMSIELGLHQGNSGCSERSPATVELRRKVFWATYALERSVSILGHRCFAIRDENIEVEFPSAPATTDDDDDDDNDNNNNNGEQSPDTRDHIRFFNTLRSRQIQSEISGVQFCNKSFTNPSYADWVVEMDQMVLDWRSQAVNMSDNLPDWFDFGTWYSVLMLHRPCLPNPSPDADSTIACFTATENLVGQYWENSRNQRSKFPWHTVHNCFEAGIVLLYNIGRSPELFTSEAPIGVARSLDVLNRISNIFYILSERWPAAWKCGEFYDMAKKETLRSLFNVPGASRLNIASSIQKTLDDIVLRRPGDTQYVKFLEGMFESKPPTGDDGFSESWWNASFPWGPSRLTNPNSAGFDFAAMVMEFDDLDWTYTTANAPVMVPLDQTLTGLELPTMSFQAQIPSSSSSSESPVAETWLSTALEQLPPCRHCRKRRTKCDRLLPSCRQCVKSGQDCMFWDAVLGQDTPRSYVYALKQRYDSLNAILEQNHAEKHQPNPLLTAVSSYWGSTMDSAATSRKYASRPKDLTAELQRPVEVSSQVGLISVVKQMSSLTMRMTSLGTPITFPTAPSMQGVFQSIPLPTPRSVSSVLTSLPTRDVTENIALQYYHGFELFYPVLGLEGLNEAIDLVYNRRSADQTENSQSITTIYLMLAIMTRVSSKKESRLAEWSRALFDRALLEFQSLGSKLGYPSASALRLNLLLCWYLWLDPASGNIWRLTGQSARAAMDLRGVLNSGDGGTWEEWIIYTTLFRMER</sequence>
<dbReference type="RefSeq" id="XP_007721875.1">
    <property type="nucleotide sequence ID" value="XM_007723685.1"/>
</dbReference>
<dbReference type="CDD" id="cd00067">
    <property type="entry name" value="GAL4"/>
    <property type="match status" value="2"/>
</dbReference>
<evidence type="ECO:0000259" key="9">
    <source>
        <dbReference type="PROSITE" id="PS50048"/>
    </source>
</evidence>
<feature type="region of interest" description="Disordered" evidence="8">
    <location>
        <begin position="359"/>
        <end position="389"/>
    </location>
</feature>
<dbReference type="SMART" id="SM00906">
    <property type="entry name" value="Fungal_trans"/>
    <property type="match status" value="1"/>
</dbReference>
<keyword evidence="4" id="KW-0805">Transcription regulation</keyword>
<dbReference type="SUPFAM" id="SSF57701">
    <property type="entry name" value="Zn2/Cys6 DNA-binding domain"/>
    <property type="match status" value="2"/>
</dbReference>
<evidence type="ECO:0000313" key="11">
    <source>
        <dbReference type="Proteomes" id="UP000019484"/>
    </source>
</evidence>
<evidence type="ECO:0000256" key="1">
    <source>
        <dbReference type="ARBA" id="ARBA00004123"/>
    </source>
</evidence>
<dbReference type="HOGENOM" id="CLU_263071_0_0_1"/>
<dbReference type="Gene3D" id="4.10.240.10">
    <property type="entry name" value="Zn(2)-C6 fungal-type DNA-binding domain"/>
    <property type="match status" value="2"/>
</dbReference>
<keyword evidence="7" id="KW-0539">Nucleus</keyword>
<evidence type="ECO:0000256" key="8">
    <source>
        <dbReference type="SAM" id="MobiDB-lite"/>
    </source>
</evidence>
<dbReference type="GO" id="GO:0043565">
    <property type="term" value="F:sequence-specific DNA binding"/>
    <property type="evidence" value="ECO:0007669"/>
    <property type="project" value="TreeGrafter"/>
</dbReference>
<evidence type="ECO:0000313" key="10">
    <source>
        <dbReference type="EMBL" id="EXJ94381.1"/>
    </source>
</evidence>